<dbReference type="Gene3D" id="3.30.830.10">
    <property type="entry name" value="Metalloenzyme, LuxS/M16 peptidase-like"/>
    <property type="match status" value="4"/>
</dbReference>
<dbReference type="PANTHER" id="PTHR43690:SF35">
    <property type="entry name" value="NON-CATALYTIC MEMBER OF PEPTIDASE SUBFAMILY M16B-RELATED"/>
    <property type="match status" value="1"/>
</dbReference>
<comment type="caution">
    <text evidence="10">The sequence shown here is derived from an EMBL/GenBank/DDBJ whole genome shotgun (WGS) entry which is preliminary data.</text>
</comment>
<dbReference type="GO" id="GO:0046872">
    <property type="term" value="F:metal ion binding"/>
    <property type="evidence" value="ECO:0007669"/>
    <property type="project" value="InterPro"/>
</dbReference>
<evidence type="ECO:0000256" key="3">
    <source>
        <dbReference type="ARBA" id="ARBA00022801"/>
    </source>
</evidence>
<comment type="similarity">
    <text evidence="1">Belongs to the peptidase M16 family.</text>
</comment>
<evidence type="ECO:0000313" key="10">
    <source>
        <dbReference type="EMBL" id="NIK72594.1"/>
    </source>
</evidence>
<dbReference type="InterPro" id="IPR011765">
    <property type="entry name" value="Pept_M16_N"/>
</dbReference>
<dbReference type="Pfam" id="PF05193">
    <property type="entry name" value="Peptidase_M16_C"/>
    <property type="match status" value="2"/>
</dbReference>
<evidence type="ECO:0000256" key="1">
    <source>
        <dbReference type="ARBA" id="ARBA00007261"/>
    </source>
</evidence>
<evidence type="ECO:0000313" key="11">
    <source>
        <dbReference type="Proteomes" id="UP000537126"/>
    </source>
</evidence>
<feature type="domain" description="Peptidase M16 N-terminal" evidence="8">
    <location>
        <begin position="525"/>
        <end position="638"/>
    </location>
</feature>
<protein>
    <submittedName>
        <fullName evidence="10">Zinc protease</fullName>
        <ecNumber evidence="10">3.4.24.-</ecNumber>
    </submittedName>
</protein>
<evidence type="ECO:0000256" key="6">
    <source>
        <dbReference type="SAM" id="MobiDB-lite"/>
    </source>
</evidence>
<keyword evidence="3 10" id="KW-0378">Hydrolase</keyword>
<feature type="region of interest" description="Disordered" evidence="6">
    <location>
        <begin position="948"/>
        <end position="981"/>
    </location>
</feature>
<keyword evidence="11" id="KW-1185">Reference proteome</keyword>
<dbReference type="InterPro" id="IPR007863">
    <property type="entry name" value="Peptidase_M16_C"/>
</dbReference>
<dbReference type="RefSeq" id="WP_166917915.1">
    <property type="nucleotide sequence ID" value="NZ_JAASRN010000001.1"/>
</dbReference>
<feature type="domain" description="Peptidase M16 C-terminal" evidence="9">
    <location>
        <begin position="207"/>
        <end position="383"/>
    </location>
</feature>
<dbReference type="AlphaFoldDB" id="A0A846MM88"/>
<proteinExistence type="inferred from homology"/>
<organism evidence="10 11">
    <name type="scientific">Thermonema lapsum</name>
    <dbReference type="NCBI Taxonomy" id="28195"/>
    <lineage>
        <taxon>Bacteria</taxon>
        <taxon>Pseudomonadati</taxon>
        <taxon>Bacteroidota</taxon>
        <taxon>Cytophagia</taxon>
        <taxon>Cytophagales</taxon>
        <taxon>Thermonemataceae</taxon>
        <taxon>Thermonema</taxon>
    </lineage>
</organism>
<keyword evidence="7" id="KW-0732">Signal</keyword>
<evidence type="ECO:0000256" key="5">
    <source>
        <dbReference type="ARBA" id="ARBA00023049"/>
    </source>
</evidence>
<reference evidence="10 11" key="1">
    <citation type="submission" date="2020-03" db="EMBL/GenBank/DDBJ databases">
        <title>Genomic Encyclopedia of Type Strains, Phase IV (KMG-IV): sequencing the most valuable type-strain genomes for metagenomic binning, comparative biology and taxonomic classification.</title>
        <authorList>
            <person name="Goeker M."/>
        </authorList>
    </citation>
    <scope>NUCLEOTIDE SEQUENCE [LARGE SCALE GENOMIC DNA]</scope>
    <source>
        <strain evidence="10 11">DSM 5718</strain>
    </source>
</reference>
<dbReference type="Pfam" id="PF00675">
    <property type="entry name" value="Peptidase_M16"/>
    <property type="match status" value="2"/>
</dbReference>
<evidence type="ECO:0000259" key="9">
    <source>
        <dbReference type="Pfam" id="PF05193"/>
    </source>
</evidence>
<dbReference type="InterPro" id="IPR050626">
    <property type="entry name" value="Peptidase_M16"/>
</dbReference>
<evidence type="ECO:0000259" key="8">
    <source>
        <dbReference type="Pfam" id="PF00675"/>
    </source>
</evidence>
<feature type="domain" description="Peptidase M16 N-terminal" evidence="8">
    <location>
        <begin position="52"/>
        <end position="170"/>
    </location>
</feature>
<evidence type="ECO:0000256" key="2">
    <source>
        <dbReference type="ARBA" id="ARBA00022670"/>
    </source>
</evidence>
<dbReference type="GO" id="GO:0006508">
    <property type="term" value="P:proteolysis"/>
    <property type="evidence" value="ECO:0007669"/>
    <property type="project" value="UniProtKB-KW"/>
</dbReference>
<feature type="compositionally biased region" description="Basic residues" evidence="6">
    <location>
        <begin position="969"/>
        <end position="981"/>
    </location>
</feature>
<feature type="domain" description="Peptidase M16 C-terminal" evidence="9">
    <location>
        <begin position="675"/>
        <end position="851"/>
    </location>
</feature>
<evidence type="ECO:0000256" key="4">
    <source>
        <dbReference type="ARBA" id="ARBA00022833"/>
    </source>
</evidence>
<keyword evidence="4" id="KW-0862">Zinc</keyword>
<sequence>MKRTFLLLTALICGAFYLRAQTRLVEKVTKKEGELIIPYEKYVLSNGLTLIIHEDHSDPLVHVDVTYHVGSAREEIGKSGFAHFFEHMMFQGSKHVADEEHFKIVTESGGTLNGTTNRDRTNYFETLPSNQLEVALWLEADRMGFLLPAVTQEKFEVQRATVKNERGQNYDNRPYGLVREYKDKTLYPYGHPYSWLTIGYVEDLDRVDVNDLKNFFLRWYGPNNATLTVGGDVDPKEVVRLVEKYFGSIPRGPEVKDMPKQIPSLEQNRYVSYEDPYIQLPLLSITYPTAPRYTYDELALDCVADLLGGGKNSILYQKLVKTQKAVQVSTSNVGDELSGEFSTYILPFPGLSLADMAKLYQEALAEFEAKGITDEDVERFKAQREAELIYGLESVRGRVTRLAAYQTFLKNPNFLSEELKMLRRLTKEDVMNAYRKYIQNKPAVYVSVCPKGKLNLRAAEDNYTIDTTQYKAPNYGYEGLRYREPKDNFDRSRRPQPKPAKLIEVPPYWKATLGNGIPAIGTRNDEIPTVNILMSIEGGQLLLHANKDKVGLVGLTADLLNEDTQNYSAEAFENELKRLGSSISIYANETGFYVQVRCLKKNLYPTMQLLEERLLRPKFEEEDFLRIQKQQIEGIKNAKTQARYLASSIFNKLVYGLDDVRAYDTDGTESNVAALTLADVEAFYKQAIHPAYANVVVVGDLSKEEAQQALSFLNQWQGEKQQTRIPDLHKGIQPEKTRLFLVNIPNAAQSEIRVGHPAMPYHPLGEYYHAYLMSYPLGGAFNSRINLNLREDKGWTYGARASFESNRYSGYFVASAGVKAAATDSAVYEIVREIKEYKENGPTEEEISFTKMSIGQRDALNYETGLQKAIFLRRLLEYNLEGDYVKKQGEILQQLTAAKAHEYAQKYLDPEHAFIVVVGDKDRILDGLKRLGYDIVELDKDGKPVVSEEVKEAPAASAPQKQAVEEKSKKGKEKKERKKRK</sequence>
<dbReference type="SUPFAM" id="SSF63411">
    <property type="entry name" value="LuxS/MPP-like metallohydrolase"/>
    <property type="match status" value="4"/>
</dbReference>
<name>A0A846MM88_9BACT</name>
<dbReference type="PANTHER" id="PTHR43690">
    <property type="entry name" value="NARDILYSIN"/>
    <property type="match status" value="1"/>
</dbReference>
<dbReference type="GO" id="GO:0008237">
    <property type="term" value="F:metallopeptidase activity"/>
    <property type="evidence" value="ECO:0007669"/>
    <property type="project" value="UniProtKB-KW"/>
</dbReference>
<feature type="signal peptide" evidence="7">
    <location>
        <begin position="1"/>
        <end position="20"/>
    </location>
</feature>
<dbReference type="EC" id="3.4.24.-" evidence="10"/>
<feature type="chain" id="PRO_5032934286" evidence="7">
    <location>
        <begin position="21"/>
        <end position="981"/>
    </location>
</feature>
<keyword evidence="5" id="KW-0482">Metalloprotease</keyword>
<gene>
    <name evidence="10" type="ORF">FHS56_000080</name>
</gene>
<accession>A0A846MM88</accession>
<dbReference type="EMBL" id="JAASRN010000001">
    <property type="protein sequence ID" value="NIK72594.1"/>
    <property type="molecule type" value="Genomic_DNA"/>
</dbReference>
<keyword evidence="2 10" id="KW-0645">Protease</keyword>
<dbReference type="InterPro" id="IPR011249">
    <property type="entry name" value="Metalloenz_LuxS/M16"/>
</dbReference>
<dbReference type="Proteomes" id="UP000537126">
    <property type="component" value="Unassembled WGS sequence"/>
</dbReference>
<evidence type="ECO:0000256" key="7">
    <source>
        <dbReference type="SAM" id="SignalP"/>
    </source>
</evidence>